<evidence type="ECO:0000256" key="2">
    <source>
        <dbReference type="ARBA" id="ARBA00023157"/>
    </source>
</evidence>
<dbReference type="AlphaFoldDB" id="A0AAV7A5I8"/>
<dbReference type="GO" id="GO:0038023">
    <property type="term" value="F:signaling receptor activity"/>
    <property type="evidence" value="ECO:0007669"/>
    <property type="project" value="TreeGrafter"/>
</dbReference>
<dbReference type="EMBL" id="WNYA01000010">
    <property type="protein sequence ID" value="KAG8553898.1"/>
    <property type="molecule type" value="Genomic_DNA"/>
</dbReference>
<evidence type="ECO:0000313" key="5">
    <source>
        <dbReference type="Proteomes" id="UP000824782"/>
    </source>
</evidence>
<evidence type="ECO:0000256" key="1">
    <source>
        <dbReference type="ARBA" id="ARBA00010609"/>
    </source>
</evidence>
<dbReference type="PANTHER" id="PTHR46806:SF7">
    <property type="entry name" value="COAGULATION FACTOR VIII"/>
    <property type="match status" value="1"/>
</dbReference>
<name>A0AAV7A5I8_ENGPU</name>
<dbReference type="FunFam" id="2.60.40.420:FF:000028">
    <property type="entry name" value="Ceruloplasmin"/>
    <property type="match status" value="1"/>
</dbReference>
<protein>
    <recommendedName>
        <fullName evidence="3">Plastocyanin-like domain-containing protein</fullName>
    </recommendedName>
</protein>
<proteinExistence type="inferred from homology"/>
<dbReference type="PANTHER" id="PTHR46806">
    <property type="entry name" value="F5/8 TYPE C DOMAIN-CONTAINING PROTEIN"/>
    <property type="match status" value="1"/>
</dbReference>
<dbReference type="SUPFAM" id="SSF49503">
    <property type="entry name" value="Cupredoxins"/>
    <property type="match status" value="5"/>
</dbReference>
<gene>
    <name evidence="4" type="ORF">GDO81_003589</name>
</gene>
<accession>A0AAV7A5I8</accession>
<dbReference type="InterPro" id="IPR050633">
    <property type="entry name" value="Neuropilin_MCO_CoagFactor"/>
</dbReference>
<organism evidence="4 5">
    <name type="scientific">Engystomops pustulosus</name>
    <name type="common">Tungara frog</name>
    <name type="synonym">Physalaemus pustulosus</name>
    <dbReference type="NCBI Taxonomy" id="76066"/>
    <lineage>
        <taxon>Eukaryota</taxon>
        <taxon>Metazoa</taxon>
        <taxon>Chordata</taxon>
        <taxon>Craniata</taxon>
        <taxon>Vertebrata</taxon>
        <taxon>Euteleostomi</taxon>
        <taxon>Amphibia</taxon>
        <taxon>Batrachia</taxon>
        <taxon>Anura</taxon>
        <taxon>Neobatrachia</taxon>
        <taxon>Hyloidea</taxon>
        <taxon>Leptodactylidae</taxon>
        <taxon>Leiuperinae</taxon>
        <taxon>Engystomops</taxon>
    </lineage>
</organism>
<keyword evidence="5" id="KW-1185">Reference proteome</keyword>
<evidence type="ECO:0000313" key="4">
    <source>
        <dbReference type="EMBL" id="KAG8553898.1"/>
    </source>
</evidence>
<comment type="similarity">
    <text evidence="1">Belongs to the multicopper oxidase family.</text>
</comment>
<comment type="caution">
    <text evidence="4">The sequence shown here is derived from an EMBL/GenBank/DDBJ whole genome shotgun (WGS) entry which is preliminary data.</text>
</comment>
<evidence type="ECO:0000259" key="3">
    <source>
        <dbReference type="Pfam" id="PF07732"/>
    </source>
</evidence>
<reference evidence="4" key="1">
    <citation type="thesis" date="2020" institute="ProQuest LLC" country="789 East Eisenhower Parkway, Ann Arbor, MI, USA">
        <title>Comparative Genomics and Chromosome Evolution.</title>
        <authorList>
            <person name="Mudd A.B."/>
        </authorList>
    </citation>
    <scope>NUCLEOTIDE SEQUENCE</scope>
    <source>
        <strain evidence="4">237g6f4</strain>
        <tissue evidence="4">Blood</tissue>
    </source>
</reference>
<dbReference type="GO" id="GO:0005507">
    <property type="term" value="F:copper ion binding"/>
    <property type="evidence" value="ECO:0007669"/>
    <property type="project" value="InterPro"/>
</dbReference>
<dbReference type="InterPro" id="IPR011707">
    <property type="entry name" value="Cu-oxidase-like_N"/>
</dbReference>
<keyword evidence="2" id="KW-1015">Disulfide bond</keyword>
<dbReference type="GO" id="GO:0005886">
    <property type="term" value="C:plasma membrane"/>
    <property type="evidence" value="ECO:0007669"/>
    <property type="project" value="TreeGrafter"/>
</dbReference>
<dbReference type="Proteomes" id="UP000824782">
    <property type="component" value="Unassembled WGS sequence"/>
</dbReference>
<feature type="domain" description="Plastocyanin-like" evidence="3">
    <location>
        <begin position="86"/>
        <end position="195"/>
    </location>
</feature>
<dbReference type="InterPro" id="IPR008972">
    <property type="entry name" value="Cupredoxin"/>
</dbReference>
<dbReference type="Pfam" id="PF07732">
    <property type="entry name" value="Cu-oxidase_3"/>
    <property type="match status" value="1"/>
</dbReference>
<sequence length="1138" mass="130324">MLVPTMRPLIFLQLSVFCHTCEAIIRIFYIAAFEQLWNYREGTVFSEEESPFSKPASSHIYKKALYVEYTDDGFTDIKPQEHWTGLLGPTIRAETFDEIVIHFKNFASIPYSLHGIGVSYAKRSEGAGYSDGTDILEKADDAVPPGQTYTYIWKIPENYGPAESDPTCLTSVYYSHSNSSFDINSGLMGAILICKPGTLTEDGHQYGVQEQIIALAVFDEGHSHYTHDENVEILHTINGHINGSIPEQNMCVKKTVHFHVIGFGTHFEVHSISLESHSFVIRDHRVPVLSVTSFSFVTAIVHPGDKGVYELSCQTHSGGKMTSLIRVEDCKSESEKRMRVLQDNDDDNDYEDYYESTVFDLSENPDHPNVHVRSHGKRKSVTWMHYIAAMEMEWDYQQEKDDKRKRFTKAVYREFTDSQFTHPKMSEIPGTGILGPVLRGEVGDLIQIVFKNLARYPFNIFPQGLSNVSSTHHFLTGEQLKDYPIQPNQSISYKWLVTKHDSPASSDPRCLTRYYGSFHNPQKDLVSGLIGPLLICSKQTLDNGGNQIVTDKEHILFFSVFDEMLSWYSDENIKDSENITENETHPRESLLYTINGLVSSLHLTVCQNEVSVWHVLNLVQDTELLSIYFGGNTFFVDSSFEETLTLFPMNGKTIIMVLEKTGYWHVTSKSSLADLGMRATLSVSHCENFQDEYYDYNNDDLKEFHQDSPLYQYSGEISYRMNPFGSRKMSDIKKSAERLENTWNMQNSWNSSPVRAIRSNTDKKNTGIKRDEEFHNSIHSIKMLESDHPGKQFQNNSEHIMTGSAGAQVDFYDDDYSNSDMEDIDMYGELADKDPRSSSDGQLRTYFIAAVEVMWHYEDGNSPFFIKEKHQRSHGFQRYKKVVFREYLDSSFKEPAIRGERDAHLGLLGPCIRAEVNDEIIVQFKNMASRPYSFYSNVLAVPWKEKNVAPQHTRTYTGKVSSQFGPTDVEEECRTWFYTSNAHPYKDFNSGLFGPLLICRPKVIKRSNVLQLSMQDFSLIFMDIDETESWYFKDNWQQYCPLNCDSKMVSTALCPAACNMEKDSKELLLEHIFHAINGYVGAHTWTVVCLWRERYVASAKHWEKNISQFNFMGISSPSGAKRPSNQYSKTCTLVLESL</sequence>
<dbReference type="Gene3D" id="2.60.40.420">
    <property type="entry name" value="Cupredoxins - blue copper proteins"/>
    <property type="match status" value="6"/>
</dbReference>